<evidence type="ECO:0000313" key="2">
    <source>
        <dbReference type="EMBL" id="GFY72200.1"/>
    </source>
</evidence>
<dbReference type="Pfam" id="PF00078">
    <property type="entry name" value="RVT_1"/>
    <property type="match status" value="1"/>
</dbReference>
<keyword evidence="3" id="KW-1185">Reference proteome</keyword>
<organism evidence="2 3">
    <name type="scientific">Trichonephila inaurata madagascariensis</name>
    <dbReference type="NCBI Taxonomy" id="2747483"/>
    <lineage>
        <taxon>Eukaryota</taxon>
        <taxon>Metazoa</taxon>
        <taxon>Ecdysozoa</taxon>
        <taxon>Arthropoda</taxon>
        <taxon>Chelicerata</taxon>
        <taxon>Arachnida</taxon>
        <taxon>Araneae</taxon>
        <taxon>Araneomorphae</taxon>
        <taxon>Entelegynae</taxon>
        <taxon>Araneoidea</taxon>
        <taxon>Nephilidae</taxon>
        <taxon>Trichonephila</taxon>
        <taxon>Trichonephila inaurata</taxon>
    </lineage>
</organism>
<dbReference type="Proteomes" id="UP000886998">
    <property type="component" value="Unassembled WGS sequence"/>
</dbReference>
<protein>
    <recommendedName>
        <fullName evidence="1">Reverse transcriptase domain-containing protein</fullName>
    </recommendedName>
</protein>
<dbReference type="EMBL" id="BMAV01019277">
    <property type="protein sequence ID" value="GFY72200.1"/>
    <property type="molecule type" value="Genomic_DNA"/>
</dbReference>
<dbReference type="PANTHER" id="PTHR33332">
    <property type="entry name" value="REVERSE TRANSCRIPTASE DOMAIN-CONTAINING PROTEIN"/>
    <property type="match status" value="1"/>
</dbReference>
<comment type="caution">
    <text evidence="2">The sequence shown here is derived from an EMBL/GenBank/DDBJ whole genome shotgun (WGS) entry which is preliminary data.</text>
</comment>
<reference evidence="2" key="1">
    <citation type="submission" date="2020-08" db="EMBL/GenBank/DDBJ databases">
        <title>Multicomponent nature underlies the extraordinary mechanical properties of spider dragline silk.</title>
        <authorList>
            <person name="Kono N."/>
            <person name="Nakamura H."/>
            <person name="Mori M."/>
            <person name="Yoshida Y."/>
            <person name="Ohtoshi R."/>
            <person name="Malay A.D."/>
            <person name="Moran D.A.P."/>
            <person name="Tomita M."/>
            <person name="Numata K."/>
            <person name="Arakawa K."/>
        </authorList>
    </citation>
    <scope>NUCLEOTIDE SEQUENCE</scope>
</reference>
<dbReference type="AlphaFoldDB" id="A0A8X7CNI5"/>
<feature type="domain" description="Reverse transcriptase" evidence="1">
    <location>
        <begin position="1"/>
        <end position="101"/>
    </location>
</feature>
<proteinExistence type="predicted"/>
<dbReference type="InterPro" id="IPR000477">
    <property type="entry name" value="RT_dom"/>
</dbReference>
<evidence type="ECO:0000259" key="1">
    <source>
        <dbReference type="PROSITE" id="PS50878"/>
    </source>
</evidence>
<accession>A0A8X7CNI5</accession>
<sequence>MESSLRHRSWAGVPQESVLSPLLFLLYMNTVDDHIVNEAKTACHADDIAIWHSHTDITISENVLSENLSHIENWAKLLINPEKKKNTVFSTDRRAWQPFSPN</sequence>
<evidence type="ECO:0000313" key="3">
    <source>
        <dbReference type="Proteomes" id="UP000886998"/>
    </source>
</evidence>
<name>A0A8X7CNI5_9ARAC</name>
<gene>
    <name evidence="2" type="ORF">TNIN_28591</name>
</gene>
<dbReference type="OrthoDB" id="6435159at2759"/>
<dbReference type="PROSITE" id="PS50878">
    <property type="entry name" value="RT_POL"/>
    <property type="match status" value="1"/>
</dbReference>